<gene>
    <name evidence="1" type="ORF">J1605_019555</name>
</gene>
<accession>A0AB34HPD4</accession>
<reference evidence="1 2" key="1">
    <citation type="submission" date="2022-11" db="EMBL/GenBank/DDBJ databases">
        <title>Whole genome sequence of Eschrichtius robustus ER-17-0199.</title>
        <authorList>
            <person name="Bruniche-Olsen A."/>
            <person name="Black A.N."/>
            <person name="Fields C.J."/>
            <person name="Walden K."/>
            <person name="Dewoody J.A."/>
        </authorList>
    </citation>
    <scope>NUCLEOTIDE SEQUENCE [LARGE SCALE GENOMIC DNA]</scope>
    <source>
        <strain evidence="1">ER-17-0199</strain>
        <tissue evidence="1">Blubber</tissue>
    </source>
</reference>
<dbReference type="GO" id="GO:0032039">
    <property type="term" value="C:integrator complex"/>
    <property type="evidence" value="ECO:0007669"/>
    <property type="project" value="InterPro"/>
</dbReference>
<dbReference type="PANTHER" id="PTHR21224:SF1">
    <property type="entry name" value="INTEGRATOR COMPLEX SUBUNIT 1"/>
    <property type="match status" value="1"/>
</dbReference>
<evidence type="ECO:0000313" key="1">
    <source>
        <dbReference type="EMBL" id="KAJ8792735.1"/>
    </source>
</evidence>
<keyword evidence="2" id="KW-1185">Reference proteome</keyword>
<dbReference type="EMBL" id="JAIQCJ010001083">
    <property type="protein sequence ID" value="KAJ8792735.1"/>
    <property type="molecule type" value="Genomic_DNA"/>
</dbReference>
<dbReference type="AlphaFoldDB" id="A0AB34HPD4"/>
<comment type="caution">
    <text evidence="1">The sequence shown here is derived from an EMBL/GenBank/DDBJ whole genome shotgun (WGS) entry which is preliminary data.</text>
</comment>
<dbReference type="PANTHER" id="PTHR21224">
    <property type="entry name" value="INTEGRATOR COMPLEX SUBUNIT 1"/>
    <property type="match status" value="1"/>
</dbReference>
<organism evidence="1 2">
    <name type="scientific">Eschrichtius robustus</name>
    <name type="common">California gray whale</name>
    <name type="synonym">Eschrichtius gibbosus</name>
    <dbReference type="NCBI Taxonomy" id="9764"/>
    <lineage>
        <taxon>Eukaryota</taxon>
        <taxon>Metazoa</taxon>
        <taxon>Chordata</taxon>
        <taxon>Craniata</taxon>
        <taxon>Vertebrata</taxon>
        <taxon>Euteleostomi</taxon>
        <taxon>Mammalia</taxon>
        <taxon>Eutheria</taxon>
        <taxon>Laurasiatheria</taxon>
        <taxon>Artiodactyla</taxon>
        <taxon>Whippomorpha</taxon>
        <taxon>Cetacea</taxon>
        <taxon>Mysticeti</taxon>
        <taxon>Eschrichtiidae</taxon>
        <taxon>Eschrichtius</taxon>
    </lineage>
</organism>
<sequence length="104" mass="11417">MVPSNYSYPPCTLTDEETRTEMVTRELQVSQREKQEILAFEGHLAAASTKQTITESSSLLLSQLTSLEPQYALRGARGRAWAGRGGRGRRVLAAVLALRAAGPW</sequence>
<proteinExistence type="predicted"/>
<dbReference type="InterPro" id="IPR038902">
    <property type="entry name" value="INTS1"/>
</dbReference>
<name>A0AB34HPD4_ESCRO</name>
<dbReference type="Proteomes" id="UP001159641">
    <property type="component" value="Unassembled WGS sequence"/>
</dbReference>
<dbReference type="GO" id="GO:0034474">
    <property type="term" value="P:U2 snRNA 3'-end processing"/>
    <property type="evidence" value="ECO:0007669"/>
    <property type="project" value="InterPro"/>
</dbReference>
<evidence type="ECO:0000313" key="2">
    <source>
        <dbReference type="Proteomes" id="UP001159641"/>
    </source>
</evidence>
<protein>
    <submittedName>
        <fullName evidence="1">Uncharacterized protein</fullName>
    </submittedName>
</protein>